<organism evidence="2 3">
    <name type="scientific">Magnetospirillum molischianum DSM 120</name>
    <dbReference type="NCBI Taxonomy" id="1150626"/>
    <lineage>
        <taxon>Bacteria</taxon>
        <taxon>Pseudomonadati</taxon>
        <taxon>Pseudomonadota</taxon>
        <taxon>Alphaproteobacteria</taxon>
        <taxon>Rhodospirillales</taxon>
        <taxon>Rhodospirillaceae</taxon>
        <taxon>Magnetospirillum</taxon>
    </lineage>
</organism>
<dbReference type="eggNOG" id="COG4384">
    <property type="taxonomic scope" value="Bacteria"/>
</dbReference>
<dbReference type="InterPro" id="IPR013046">
    <property type="entry name" value="GpV/Gp45"/>
</dbReference>
<name>H8FV03_MAGML</name>
<dbReference type="InterPro" id="IPR053861">
    <property type="entry name" value="Phage_Mu_Gp45_N"/>
</dbReference>
<feature type="domain" description="Bacteriophage Mu Gp45 N-terminal" evidence="1">
    <location>
        <begin position="32"/>
        <end position="91"/>
    </location>
</feature>
<evidence type="ECO:0000313" key="2">
    <source>
        <dbReference type="EMBL" id="CCG42191.1"/>
    </source>
</evidence>
<evidence type="ECO:0000259" key="1">
    <source>
        <dbReference type="Pfam" id="PF06890"/>
    </source>
</evidence>
<gene>
    <name evidence="2" type="ORF">PHAMO_340064</name>
</gene>
<protein>
    <recommendedName>
        <fullName evidence="1">Bacteriophage Mu Gp45 N-terminal domain-containing protein</fullName>
    </recommendedName>
</protein>
<dbReference type="STRING" id="1150626.PHAMO_340064"/>
<evidence type="ECO:0000313" key="3">
    <source>
        <dbReference type="Proteomes" id="UP000004169"/>
    </source>
</evidence>
<keyword evidence="3" id="KW-1185">Reference proteome</keyword>
<dbReference type="RefSeq" id="WP_002729834.1">
    <property type="nucleotide sequence ID" value="NZ_CAHP01000028.1"/>
</dbReference>
<accession>H8FV03</accession>
<dbReference type="AlphaFoldDB" id="H8FV03"/>
<dbReference type="Pfam" id="PF06890">
    <property type="entry name" value="Phage_Mu_Gp45"/>
    <property type="match status" value="1"/>
</dbReference>
<dbReference type="EMBL" id="CAHP01000028">
    <property type="protein sequence ID" value="CCG42191.1"/>
    <property type="molecule type" value="Genomic_DNA"/>
</dbReference>
<dbReference type="NCBIfam" id="TIGR01644">
    <property type="entry name" value="phage_P2_V"/>
    <property type="match status" value="1"/>
</dbReference>
<sequence>MSMLDRALAALESRLLARIRAVVARGELTAIGGGKMQAIQASLTAGEIKGDVEHFEPAGFTSHPLAGAEPLVLFPGGDRSHGIAVVVADRRTRPGDLPEGAACVYCPADGIARILLLPGGEVRIEGKVLRVAVTERFVHSTNGHGEEWLPDRVNSWTIGAAAGTPHPITPPEIP</sequence>
<proteinExistence type="predicted"/>
<reference evidence="2 3" key="1">
    <citation type="journal article" date="2012" name="J. Bacteriol.">
        <title>Draft Genome Sequence of the Purple Photosynthetic Bacterium Phaeospirillum molischianum DSM120, a Particularly Versatile Bacterium.</title>
        <authorList>
            <person name="Duquesne K."/>
            <person name="Prima V."/>
            <person name="Ji B."/>
            <person name="Rouy Z."/>
            <person name="Medigue C."/>
            <person name="Talla E."/>
            <person name="Sturgis J.N."/>
        </authorList>
    </citation>
    <scope>NUCLEOTIDE SEQUENCE [LARGE SCALE GENOMIC DNA]</scope>
    <source>
        <strain evidence="3">DSM120</strain>
    </source>
</reference>
<comment type="caution">
    <text evidence="2">The sequence shown here is derived from an EMBL/GenBank/DDBJ whole genome shotgun (WGS) entry which is preliminary data.</text>
</comment>
<dbReference type="Proteomes" id="UP000004169">
    <property type="component" value="Unassembled WGS sequence"/>
</dbReference>